<dbReference type="EMBL" id="FNAG01000002">
    <property type="protein sequence ID" value="SDD44688.1"/>
    <property type="molecule type" value="Genomic_DNA"/>
</dbReference>
<dbReference type="SUPFAM" id="SSF82714">
    <property type="entry name" value="Multidrug efflux transporter AcrB TolC docking domain, DN and DC subdomains"/>
    <property type="match status" value="2"/>
</dbReference>
<dbReference type="Gene3D" id="3.30.70.1440">
    <property type="entry name" value="Multidrug efflux transporter AcrB pore domain"/>
    <property type="match status" value="1"/>
</dbReference>
<feature type="transmembrane region" description="Helical" evidence="1">
    <location>
        <begin position="434"/>
        <end position="454"/>
    </location>
</feature>
<dbReference type="OrthoDB" id="9757904at2"/>
<dbReference type="GO" id="GO:0005886">
    <property type="term" value="C:plasma membrane"/>
    <property type="evidence" value="ECO:0007669"/>
    <property type="project" value="TreeGrafter"/>
</dbReference>
<protein>
    <submittedName>
        <fullName evidence="2">Multidrug efflux pump subunit AcrB</fullName>
    </submittedName>
</protein>
<dbReference type="InterPro" id="IPR001036">
    <property type="entry name" value="Acrflvin-R"/>
</dbReference>
<feature type="transmembrane region" description="Helical" evidence="1">
    <location>
        <begin position="466"/>
        <end position="488"/>
    </location>
</feature>
<evidence type="ECO:0000313" key="3">
    <source>
        <dbReference type="Proteomes" id="UP000199603"/>
    </source>
</evidence>
<dbReference type="PANTHER" id="PTHR32063">
    <property type="match status" value="1"/>
</dbReference>
<evidence type="ECO:0000313" key="2">
    <source>
        <dbReference type="EMBL" id="SDD44688.1"/>
    </source>
</evidence>
<feature type="transmembrane region" description="Helical" evidence="1">
    <location>
        <begin position="363"/>
        <end position="383"/>
    </location>
</feature>
<dbReference type="SUPFAM" id="SSF82693">
    <property type="entry name" value="Multidrug efflux transporter AcrB pore domain, PN1, PN2, PC1 and PC2 subdomains"/>
    <property type="match status" value="2"/>
</dbReference>
<organism evidence="2 3">
    <name type="scientific">Aquimonas voraii</name>
    <dbReference type="NCBI Taxonomy" id="265719"/>
    <lineage>
        <taxon>Bacteria</taxon>
        <taxon>Pseudomonadati</taxon>
        <taxon>Pseudomonadota</taxon>
        <taxon>Gammaproteobacteria</taxon>
        <taxon>Lysobacterales</taxon>
        <taxon>Lysobacteraceae</taxon>
        <taxon>Aquimonas</taxon>
    </lineage>
</organism>
<keyword evidence="1" id="KW-0472">Membrane</keyword>
<dbReference type="Pfam" id="PF00873">
    <property type="entry name" value="ACR_tran"/>
    <property type="match status" value="1"/>
</dbReference>
<dbReference type="Gene3D" id="3.30.70.1430">
    <property type="entry name" value="Multidrug efflux transporter AcrB pore domain"/>
    <property type="match status" value="2"/>
</dbReference>
<proteinExistence type="predicted"/>
<feature type="transmembrane region" description="Helical" evidence="1">
    <location>
        <begin position="931"/>
        <end position="951"/>
    </location>
</feature>
<feature type="transmembrane region" description="Helical" evidence="1">
    <location>
        <begin position="889"/>
        <end position="911"/>
    </location>
</feature>
<keyword evidence="1" id="KW-1133">Transmembrane helix</keyword>
<dbReference type="InterPro" id="IPR027463">
    <property type="entry name" value="AcrB_DN_DC_subdom"/>
</dbReference>
<name>A0A1G6UTH9_9GAMM</name>
<dbReference type="RefSeq" id="WP_091240545.1">
    <property type="nucleotide sequence ID" value="NZ_FNAG01000002.1"/>
</dbReference>
<dbReference type="PRINTS" id="PR00702">
    <property type="entry name" value="ACRIFLAVINRP"/>
</dbReference>
<reference evidence="2 3" key="1">
    <citation type="submission" date="2016-10" db="EMBL/GenBank/DDBJ databases">
        <authorList>
            <person name="de Groot N.N."/>
        </authorList>
    </citation>
    <scope>NUCLEOTIDE SEQUENCE [LARGE SCALE GENOMIC DNA]</scope>
    <source>
        <strain evidence="2 3">DSM 16957</strain>
    </source>
</reference>
<feature type="transmembrane region" description="Helical" evidence="1">
    <location>
        <begin position="337"/>
        <end position="356"/>
    </location>
</feature>
<dbReference type="PANTHER" id="PTHR32063:SF0">
    <property type="entry name" value="SWARMING MOTILITY PROTEIN SWRC"/>
    <property type="match status" value="1"/>
</dbReference>
<keyword evidence="1" id="KW-0812">Transmembrane</keyword>
<dbReference type="Gene3D" id="3.30.70.1320">
    <property type="entry name" value="Multidrug efflux transporter AcrB pore domain like"/>
    <property type="match status" value="1"/>
</dbReference>
<accession>A0A1G6UTH9</accession>
<dbReference type="AlphaFoldDB" id="A0A1G6UTH9"/>
<dbReference type="GO" id="GO:0042910">
    <property type="term" value="F:xenobiotic transmembrane transporter activity"/>
    <property type="evidence" value="ECO:0007669"/>
    <property type="project" value="TreeGrafter"/>
</dbReference>
<feature type="transmembrane region" description="Helical" evidence="1">
    <location>
        <begin position="979"/>
        <end position="1000"/>
    </location>
</feature>
<keyword evidence="3" id="KW-1185">Reference proteome</keyword>
<evidence type="ECO:0000256" key="1">
    <source>
        <dbReference type="SAM" id="Phobius"/>
    </source>
</evidence>
<dbReference type="Proteomes" id="UP000199603">
    <property type="component" value="Unassembled WGS sequence"/>
</dbReference>
<sequence>MLEALVKRGTLVTVAVLILCVLGIAAALRIPVQMIPDLEVRTVSVVTRWPGATPQDVEKEILIEQERFLRGVPNLRRMVSYARTGEASIELEFPFGVDINEALIRTSNALSQVSGYPENVDPPQLLSSSFSNNAFMYYALAPLPGNPLGLDVNMLRDFVEDEVRPRMERVPGVSQINVGGGAERQVQIRVDPARLAQRGLSLDDVRGAVRGRNRDSSGGDIDSGKRRYLIRTVGRVADAEGLQEVILRREGDAIVRLRDVAEIELSHFELRGLAFADGQPRLNLSVQREPGSNVIDIKDAMLLEVERINRDLLAPNGLSLRLFSDDVRYVQDSIRNVWSNLALGALLASAVMLYFLRSWRTTLVAMIGLPICTLAAFLGLLAAGRTINVISLAGVAFAIGMTVDNSIVVLEAIESARRRGLARLQAAVEGAREVWPAVLASTLTTALVFAPVLFVEQEAGQLYSDIGIAISTAILASMLVAIGIIPAASARFSRAAHIQGPLPGDAPILSAPSAWLIAKPRRALACVLATLAITLGVVFGLAPPAEYLPEGEEPKAFTRMIAPPGQNLAEMERIAAEIRASIDPAVNGDAAAFERGELPIPPIKYYSMSVSAGSLMVLSEPVDGDQLAAMMDSLSALFRGYPGMRAFSARGSIISSNDGGTRAVAIELSGTDMAGLYSTGEALLRRAGELFDNPQLSSEPSALSLDQPLVEVRPRWARLAEVGFDADSFGFAVAALSDGAFVDQMLIEDRPVDVFLFSGAGNRQTLQGLPQQTVLTPGGEVLPLSALADLVETVDSDSLRRVDGRRTVTLFVIPPRSVALETAVARVQDELLPAARSAGEIAPGVSVDLSGAADQLDATREALVGNFAVAILLSYLLLVAIFTHWGYPLLILVTVPTGVAGGILGLLALNLAGSASAALGLGGFSQPFDMITMLGFLILLGTVVNNPILVVDRTRANLGRGMALDEAILDAVRARLRPILMSTLTTLFGLAPLVLVPGAGTELYRGVGVVVLAGLLCSTVVTLSFLPCLLRLVLGRSAPVPGSELAAGRGDKATAA</sequence>
<feature type="transmembrane region" description="Helical" evidence="1">
    <location>
        <begin position="1006"/>
        <end position="1030"/>
    </location>
</feature>
<dbReference type="Gene3D" id="1.20.1640.10">
    <property type="entry name" value="Multidrug efflux transporter AcrB transmembrane domain"/>
    <property type="match status" value="2"/>
</dbReference>
<feature type="transmembrane region" description="Helical" evidence="1">
    <location>
        <begin position="863"/>
        <end position="882"/>
    </location>
</feature>
<gene>
    <name evidence="2" type="ORF">SAMN04488509_102487</name>
</gene>
<dbReference type="Gene3D" id="3.30.2090.10">
    <property type="entry name" value="Multidrug efflux transporter AcrB TolC docking domain, DN and DC subdomains"/>
    <property type="match status" value="2"/>
</dbReference>
<dbReference type="SUPFAM" id="SSF82866">
    <property type="entry name" value="Multidrug efflux transporter AcrB transmembrane domain"/>
    <property type="match status" value="2"/>
</dbReference>
<dbReference type="STRING" id="265719.SAMN04488509_102487"/>
<feature type="transmembrane region" description="Helical" evidence="1">
    <location>
        <begin position="523"/>
        <end position="542"/>
    </location>
</feature>